<sequence>MNIKRVLTIGGAFTAYCIGAGVASGQEILQFYGAWPGSTPFLLVALGFILMLLFCIGTYKTGAIKHFKDPNEAYSYYCGPHLGRLIDYFCTLSLGLCTLIMFAGSGAALNQYLGIPVYVGTILMGIVAIVVVCLGLQKVVDVLGCAGIIIIAITVIAGIYCVTTSPVTIAEAQQRLPEYIANGSILQGKFMGINSCVVAMFSLIGAYITLGVLFNVSLGYNIKNNSEVLASAFCSTILYYAGILMVLLTLIKNLDYIASIKAQIPMLAAIENNIPVLAFPFTFVIVIGIFTTIVGYLWAFGRRFAEDKTKKQRIIVIVVTLIGVTVASFIPLAQLVNAIYPVVGIAGVLLLIGIVYRMFTDKEGFHDDVAETSAPASTNTSVTDR</sequence>
<feature type="transmembrane region" description="Helical" evidence="1">
    <location>
        <begin position="148"/>
        <end position="170"/>
    </location>
</feature>
<gene>
    <name evidence="2" type="ORF">ACGTZG_05665</name>
</gene>
<feature type="transmembrane region" description="Helical" evidence="1">
    <location>
        <begin position="85"/>
        <end position="109"/>
    </location>
</feature>
<keyword evidence="1" id="KW-0812">Transmembrane</keyword>
<dbReference type="EMBL" id="JBIEKR010000004">
    <property type="protein sequence ID" value="MFG6272674.1"/>
    <property type="molecule type" value="Genomic_DNA"/>
</dbReference>
<reference evidence="2 3" key="1">
    <citation type="submission" date="2024-10" db="EMBL/GenBank/DDBJ databases">
        <authorList>
            <person name="Sang B.-I."/>
            <person name="Prabhaharan D."/>
        </authorList>
    </citation>
    <scope>NUCLEOTIDE SEQUENCE [LARGE SCALE GENOMIC DNA]</scope>
    <source>
        <strain evidence="2 3">MH</strain>
    </source>
</reference>
<feature type="transmembrane region" description="Helical" evidence="1">
    <location>
        <begin position="313"/>
        <end position="332"/>
    </location>
</feature>
<name>A0ABW7DND6_9FIRM</name>
<feature type="transmembrane region" description="Helical" evidence="1">
    <location>
        <begin position="115"/>
        <end position="136"/>
    </location>
</feature>
<keyword evidence="1" id="KW-0472">Membrane</keyword>
<feature type="transmembrane region" description="Helical" evidence="1">
    <location>
        <begin position="190"/>
        <end position="216"/>
    </location>
</feature>
<dbReference type="RefSeq" id="WP_113855297.1">
    <property type="nucleotide sequence ID" value="NZ_CP011940.1"/>
</dbReference>
<keyword evidence="3" id="KW-1185">Reference proteome</keyword>
<dbReference type="InterPro" id="IPR038728">
    <property type="entry name" value="YkvI-like"/>
</dbReference>
<comment type="caution">
    <text evidence="2">The sequence shown here is derived from an EMBL/GenBank/DDBJ whole genome shotgun (WGS) entry which is preliminary data.</text>
</comment>
<feature type="transmembrane region" description="Helical" evidence="1">
    <location>
        <begin position="338"/>
        <end position="356"/>
    </location>
</feature>
<feature type="transmembrane region" description="Helical" evidence="1">
    <location>
        <begin position="276"/>
        <end position="301"/>
    </location>
</feature>
<dbReference type="PANTHER" id="PTHR37814:SF1">
    <property type="entry name" value="MEMBRANE PROTEIN"/>
    <property type="match status" value="1"/>
</dbReference>
<evidence type="ECO:0000256" key="1">
    <source>
        <dbReference type="SAM" id="Phobius"/>
    </source>
</evidence>
<dbReference type="Proteomes" id="UP001605989">
    <property type="component" value="Unassembled WGS sequence"/>
</dbReference>
<organism evidence="2 3">
    <name type="scientific">Megasphaera hexanoica</name>
    <dbReference type="NCBI Taxonomy" id="1675036"/>
    <lineage>
        <taxon>Bacteria</taxon>
        <taxon>Bacillati</taxon>
        <taxon>Bacillota</taxon>
        <taxon>Negativicutes</taxon>
        <taxon>Veillonellales</taxon>
        <taxon>Veillonellaceae</taxon>
        <taxon>Megasphaera</taxon>
    </lineage>
</organism>
<protein>
    <recommendedName>
        <fullName evidence="4">Transporter</fullName>
    </recommendedName>
</protein>
<dbReference type="PANTHER" id="PTHR37814">
    <property type="entry name" value="CONSERVED MEMBRANE PROTEIN"/>
    <property type="match status" value="1"/>
</dbReference>
<keyword evidence="1" id="KW-1133">Transmembrane helix</keyword>
<evidence type="ECO:0008006" key="4">
    <source>
        <dbReference type="Google" id="ProtNLM"/>
    </source>
</evidence>
<feature type="transmembrane region" description="Helical" evidence="1">
    <location>
        <begin position="41"/>
        <end position="59"/>
    </location>
</feature>
<evidence type="ECO:0000313" key="2">
    <source>
        <dbReference type="EMBL" id="MFG6272674.1"/>
    </source>
</evidence>
<proteinExistence type="predicted"/>
<feature type="transmembrane region" description="Helical" evidence="1">
    <location>
        <begin position="228"/>
        <end position="251"/>
    </location>
</feature>
<evidence type="ECO:0000313" key="3">
    <source>
        <dbReference type="Proteomes" id="UP001605989"/>
    </source>
</evidence>
<accession>A0ABW7DND6</accession>